<dbReference type="RefSeq" id="WP_023560303.1">
    <property type="nucleotide sequence ID" value="NC_022657.1"/>
</dbReference>
<proteinExistence type="predicted"/>
<dbReference type="PANTHER" id="PTHR38011">
    <property type="entry name" value="DIHYDROFOLATE REDUCTASE FAMILY PROTEIN (AFU_ORTHOLOGUE AFUA_8G06820)"/>
    <property type="match status" value="1"/>
</dbReference>
<organism evidence="2 3">
    <name type="scientific">Actinoplanes friuliensis DSM 7358</name>
    <dbReference type="NCBI Taxonomy" id="1246995"/>
    <lineage>
        <taxon>Bacteria</taxon>
        <taxon>Bacillati</taxon>
        <taxon>Actinomycetota</taxon>
        <taxon>Actinomycetes</taxon>
        <taxon>Micromonosporales</taxon>
        <taxon>Micromonosporaceae</taxon>
        <taxon>Actinoplanes</taxon>
    </lineage>
</organism>
<dbReference type="EMBL" id="CP006272">
    <property type="protein sequence ID" value="AGZ43966.1"/>
    <property type="molecule type" value="Genomic_DNA"/>
</dbReference>
<dbReference type="STRING" id="1246995.AFR_28525"/>
<dbReference type="AlphaFoldDB" id="U5W7P0"/>
<dbReference type="Proteomes" id="UP000017746">
    <property type="component" value="Chromosome"/>
</dbReference>
<dbReference type="OrthoDB" id="3471498at2"/>
<protein>
    <submittedName>
        <fullName evidence="2">Dihydrofolate reductase</fullName>
    </submittedName>
</protein>
<keyword evidence="3" id="KW-1185">Reference proteome</keyword>
<evidence type="ECO:0000313" key="3">
    <source>
        <dbReference type="Proteomes" id="UP000017746"/>
    </source>
</evidence>
<dbReference type="GO" id="GO:0009231">
    <property type="term" value="P:riboflavin biosynthetic process"/>
    <property type="evidence" value="ECO:0007669"/>
    <property type="project" value="InterPro"/>
</dbReference>
<dbReference type="HOGENOM" id="CLU_043966_1_3_11"/>
<evidence type="ECO:0000259" key="1">
    <source>
        <dbReference type="Pfam" id="PF01872"/>
    </source>
</evidence>
<feature type="domain" description="Bacterial bifunctional deaminase-reductase C-terminal" evidence="1">
    <location>
        <begin position="4"/>
        <end position="156"/>
    </location>
</feature>
<dbReference type="SUPFAM" id="SSF53597">
    <property type="entry name" value="Dihydrofolate reductase-like"/>
    <property type="match status" value="1"/>
</dbReference>
<dbReference type="Pfam" id="PF01872">
    <property type="entry name" value="RibD_C"/>
    <property type="match status" value="1"/>
</dbReference>
<name>U5W7P0_9ACTN</name>
<accession>U5W7P0</accession>
<dbReference type="Gene3D" id="3.40.430.10">
    <property type="entry name" value="Dihydrofolate Reductase, subunit A"/>
    <property type="match status" value="1"/>
</dbReference>
<dbReference type="InterPro" id="IPR024072">
    <property type="entry name" value="DHFR-like_dom_sf"/>
</dbReference>
<dbReference type="PANTHER" id="PTHR38011:SF11">
    <property type="entry name" value="2,5-DIAMINO-6-RIBOSYLAMINO-4(3H)-PYRIMIDINONE 5'-PHOSPHATE REDUCTASE"/>
    <property type="match status" value="1"/>
</dbReference>
<gene>
    <name evidence="2" type="ORF">AFR_28525</name>
</gene>
<dbReference type="GO" id="GO:0008703">
    <property type="term" value="F:5-amino-6-(5-phosphoribosylamino)uracil reductase activity"/>
    <property type="evidence" value="ECO:0007669"/>
    <property type="project" value="InterPro"/>
</dbReference>
<evidence type="ECO:0000313" key="2">
    <source>
        <dbReference type="EMBL" id="AGZ43966.1"/>
    </source>
</evidence>
<dbReference type="KEGG" id="afs:AFR_28525"/>
<dbReference type="InterPro" id="IPR002734">
    <property type="entry name" value="RibDG_C"/>
</dbReference>
<reference evidence="2 3" key="1">
    <citation type="journal article" date="2014" name="J. Biotechnol.">
        <title>Complete genome sequence of the actinobacterium Actinoplanes friuliensis HAG 010964, producer of the lipopeptide antibiotic friulimycin.</title>
        <authorList>
            <person name="Ruckert C."/>
            <person name="Szczepanowski R."/>
            <person name="Albersmeier A."/>
            <person name="Goesmann A."/>
            <person name="Fischer N."/>
            <person name="Steinkamper A."/>
            <person name="Puhler A."/>
            <person name="Biener R."/>
            <person name="Schwartz D."/>
            <person name="Kalinowski J."/>
        </authorList>
    </citation>
    <scope>NUCLEOTIDE SEQUENCE [LARGE SCALE GENOMIC DNA]</scope>
    <source>
        <strain evidence="2 3">DSM 7358</strain>
    </source>
</reference>
<sequence length="188" mass="20138">MTELVLKMSISLDGYVARPDGSNDWIFPSYTPDATAWTVETLRGAGAHVMGSVTYRAMAAHWPHDTSDFAAPMNDTPKVVFSETMTASEWGDTHFISGELAEGIATLKKDRAPDYLLAHGGAGFVRSLCRTGLIDEIRLLVHPVILGEGERIFLDPMDLTTVATKAFSGGAVAHVLRPAARALSGAHG</sequence>
<dbReference type="InterPro" id="IPR050765">
    <property type="entry name" value="Riboflavin_Biosynth_HTPR"/>
</dbReference>
<dbReference type="PATRIC" id="fig|1246995.3.peg.5783"/>
<dbReference type="eggNOG" id="COG0262">
    <property type="taxonomic scope" value="Bacteria"/>
</dbReference>